<dbReference type="GO" id="GO:0016491">
    <property type="term" value="F:oxidoreductase activity"/>
    <property type="evidence" value="ECO:0007669"/>
    <property type="project" value="InterPro"/>
</dbReference>
<dbReference type="Gene3D" id="3.40.109.10">
    <property type="entry name" value="NADH Oxidase"/>
    <property type="match status" value="1"/>
</dbReference>
<dbReference type="SUPFAM" id="SSF55469">
    <property type="entry name" value="FMN-dependent nitroreductase-like"/>
    <property type="match status" value="1"/>
</dbReference>
<dbReference type="EMBL" id="FOKA01000005">
    <property type="protein sequence ID" value="SFB03158.1"/>
    <property type="molecule type" value="Genomic_DNA"/>
</dbReference>
<dbReference type="NCBIfam" id="NF003768">
    <property type="entry name" value="PRK05365.1"/>
    <property type="match status" value="1"/>
</dbReference>
<dbReference type="Pfam" id="PF00881">
    <property type="entry name" value="Nitroreductase"/>
    <property type="match status" value="1"/>
</dbReference>
<dbReference type="PANTHER" id="PTHR43543:SF1">
    <property type="entry name" value="MALONIC SEMIALDEHYDE REDUCTASE RUTE-RELATED"/>
    <property type="match status" value="1"/>
</dbReference>
<proteinExistence type="predicted"/>
<evidence type="ECO:0000313" key="3">
    <source>
        <dbReference type="EMBL" id="SFB03158.1"/>
    </source>
</evidence>
<dbReference type="InterPro" id="IPR050461">
    <property type="entry name" value="Nitroreductase_HadB/RutE"/>
</dbReference>
<dbReference type="Proteomes" id="UP000199012">
    <property type="component" value="Unassembled WGS sequence"/>
</dbReference>
<reference evidence="3 4" key="1">
    <citation type="submission" date="2016-10" db="EMBL/GenBank/DDBJ databases">
        <authorList>
            <person name="de Groot N.N."/>
        </authorList>
    </citation>
    <scope>NUCLEOTIDE SEQUENCE [LARGE SCALE GENOMIC DNA]</scope>
    <source>
        <strain evidence="3 4">CGMCC 4.6945</strain>
    </source>
</reference>
<gene>
    <name evidence="3" type="ORF">SAMN05421867_105219</name>
</gene>
<name>A0A1I0XSK8_9CELL</name>
<evidence type="ECO:0000259" key="2">
    <source>
        <dbReference type="Pfam" id="PF00881"/>
    </source>
</evidence>
<accession>A0A1I0XSK8</accession>
<dbReference type="InterPro" id="IPR029479">
    <property type="entry name" value="Nitroreductase"/>
</dbReference>
<keyword evidence="4" id="KW-1185">Reference proteome</keyword>
<dbReference type="STRING" id="988821.SAMN05421867_105219"/>
<dbReference type="AlphaFoldDB" id="A0A1I0XSK8"/>
<feature type="region of interest" description="Disordered" evidence="1">
    <location>
        <begin position="193"/>
        <end position="213"/>
    </location>
</feature>
<dbReference type="RefSeq" id="WP_090032014.1">
    <property type="nucleotide sequence ID" value="NZ_BONM01000025.1"/>
</dbReference>
<dbReference type="InterPro" id="IPR000415">
    <property type="entry name" value="Nitroreductase-like"/>
</dbReference>
<evidence type="ECO:0000313" key="4">
    <source>
        <dbReference type="Proteomes" id="UP000199012"/>
    </source>
</evidence>
<dbReference type="PANTHER" id="PTHR43543">
    <property type="entry name" value="MALONIC SEMIALDEHYDE REDUCTASE RUTE-RELATED"/>
    <property type="match status" value="1"/>
</dbReference>
<dbReference type="OrthoDB" id="9784375at2"/>
<protein>
    <submittedName>
        <fullName evidence="3">3-hydroxypropanoate dehydrogenase</fullName>
    </submittedName>
</protein>
<feature type="domain" description="Nitroreductase" evidence="2">
    <location>
        <begin position="33"/>
        <end position="190"/>
    </location>
</feature>
<sequence length="213" mass="22810">MTTDLGTLDDLDFPASRLAVDDDVADLLFRHARSAGAFTDEPVTDEDLEAVHDLAKWGPTALNTSPMRTLVVRSREGRERLAAHMAEGNRARVLAAPMALVVAADPAFHRHLPVLAPHMPGKADELEGAVEAREGMARTNTLLQAGYLTIALRAAGLAVGPMGGMDAAGIDAEFFAESGWRTVLVLLVGHAQGEGTHHPRAPRLTWEQVSRTV</sequence>
<organism evidence="3 4">
    <name type="scientific">Cellulomonas marina</name>
    <dbReference type="NCBI Taxonomy" id="988821"/>
    <lineage>
        <taxon>Bacteria</taxon>
        <taxon>Bacillati</taxon>
        <taxon>Actinomycetota</taxon>
        <taxon>Actinomycetes</taxon>
        <taxon>Micrococcales</taxon>
        <taxon>Cellulomonadaceae</taxon>
        <taxon>Cellulomonas</taxon>
    </lineage>
</organism>
<evidence type="ECO:0000256" key="1">
    <source>
        <dbReference type="SAM" id="MobiDB-lite"/>
    </source>
</evidence>